<evidence type="ECO:0000313" key="2">
    <source>
        <dbReference type="EMBL" id="RQM16336.1"/>
    </source>
</evidence>
<feature type="region of interest" description="Disordered" evidence="1">
    <location>
        <begin position="557"/>
        <end position="599"/>
    </location>
</feature>
<comment type="caution">
    <text evidence="2">The sequence shown here is derived from an EMBL/GenBank/DDBJ whole genome shotgun (WGS) entry which is preliminary data.</text>
</comment>
<organism evidence="2 3">
    <name type="scientific">Peronospora effusa</name>
    <dbReference type="NCBI Taxonomy" id="542832"/>
    <lineage>
        <taxon>Eukaryota</taxon>
        <taxon>Sar</taxon>
        <taxon>Stramenopiles</taxon>
        <taxon>Oomycota</taxon>
        <taxon>Peronosporomycetes</taxon>
        <taxon>Peronosporales</taxon>
        <taxon>Peronosporaceae</taxon>
        <taxon>Peronospora</taxon>
    </lineage>
</organism>
<name>A0A3R7XXY4_9STRA</name>
<reference evidence="2 3" key="1">
    <citation type="submission" date="2018-06" db="EMBL/GenBank/DDBJ databases">
        <title>Comparative genomics of downy mildews reveals potential adaptations to biotrophy.</title>
        <authorList>
            <person name="Fletcher K."/>
            <person name="Klosterman S.J."/>
            <person name="Derevnina L."/>
            <person name="Martin F."/>
            <person name="Koike S."/>
            <person name="Reyes Chin-Wo S."/>
            <person name="Mou B."/>
            <person name="Michelmore R."/>
        </authorList>
    </citation>
    <scope>NUCLEOTIDE SEQUENCE [LARGE SCALE GENOMIC DNA]</scope>
    <source>
        <strain evidence="2 3">R13</strain>
    </source>
</reference>
<evidence type="ECO:0000313" key="3">
    <source>
        <dbReference type="Proteomes" id="UP000286097"/>
    </source>
</evidence>
<protein>
    <submittedName>
        <fullName evidence="2">Uncharacterized protein</fullName>
    </submittedName>
</protein>
<dbReference type="VEuPathDB" id="FungiDB:DD237_003895"/>
<evidence type="ECO:0000256" key="1">
    <source>
        <dbReference type="SAM" id="MobiDB-lite"/>
    </source>
</evidence>
<accession>A0A3R7XXY4</accession>
<proteinExistence type="predicted"/>
<sequence>MEITKTTRFLTQFSRAVFQQWTQSATHDQFWKDETFVHVMVEDAVAKLPHGKLQTELLRNLKPLETQLIALLHDLHVNYVQEEEKKKTEKESWTCGALLNEELTELELTRAATATSTDKQRRVTGVLALDDGLDRVHHLDTDVENVDELVHLFGLIAARNYETLHEQEHKRGLVLERLAVCAQNLVEKWCIVSGNWSCGEEEDAVKQVQKLRELLERVVVQDAVALARVSDCNGSLKAPWTMFYRPEERKEWKKVSYDKEMAKIYGVLLTLAVYFPIENDEEEETSDESLSSGDEEEESRQERKKLKQISPLAQAQLTTRQVLLAAQMRQRGLDQNNQWLVLVLSFLQSLHKPTTYLDEDGDEALDYQSRCELLDCVGGLYTRAFASAALFNQAKESTTEEKTAMQDRGLFEAIVCLRHAAHFMRVERKSSLPVITTAMAQLAGVPLPASFVSWLDHEQTADPKSVLEKAIQRLWKKCIGQNRMANILLSSTDVSDEEMPLIQRVSELGPFQVMNYLEHLDQLAIANANKTNRQDDTTSAESAEALVVNTDSLFYVDNAGGEDKEKTNKTKKKRANKKKKRTNKTIDVSPAKRSRASSS</sequence>
<dbReference type="AlphaFoldDB" id="A0A3R7XXY4"/>
<dbReference type="Proteomes" id="UP000286097">
    <property type="component" value="Unassembled WGS sequence"/>
</dbReference>
<feature type="compositionally biased region" description="Acidic residues" evidence="1">
    <location>
        <begin position="282"/>
        <end position="299"/>
    </location>
</feature>
<feature type="compositionally biased region" description="Basic residues" evidence="1">
    <location>
        <begin position="569"/>
        <end position="583"/>
    </location>
</feature>
<gene>
    <name evidence="2" type="ORF">DD237_003895</name>
</gene>
<dbReference type="EMBL" id="QKXF01000121">
    <property type="protein sequence ID" value="RQM16336.1"/>
    <property type="molecule type" value="Genomic_DNA"/>
</dbReference>
<feature type="region of interest" description="Disordered" evidence="1">
    <location>
        <begin position="282"/>
        <end position="307"/>
    </location>
</feature>